<dbReference type="InterPro" id="IPR038570">
    <property type="entry name" value="HicA_sf"/>
</dbReference>
<gene>
    <name evidence="9" type="ORF">SAMN03080617_03081</name>
</gene>
<dbReference type="AlphaFoldDB" id="A0A1G5Z157"/>
<evidence type="ECO:0000256" key="2">
    <source>
        <dbReference type="ARBA" id="ARBA00022649"/>
    </source>
</evidence>
<evidence type="ECO:0000256" key="5">
    <source>
        <dbReference type="ARBA" id="ARBA00022801"/>
    </source>
</evidence>
<keyword evidence="7" id="KW-0346">Stress response</keyword>
<evidence type="ECO:0000256" key="8">
    <source>
        <dbReference type="SAM" id="MobiDB-lite"/>
    </source>
</evidence>
<keyword evidence="2" id="KW-1277">Toxin-antitoxin system</keyword>
<evidence type="ECO:0000313" key="9">
    <source>
        <dbReference type="EMBL" id="SDA88531.1"/>
    </source>
</evidence>
<dbReference type="Pfam" id="PF07927">
    <property type="entry name" value="HicA_toxin"/>
    <property type="match status" value="1"/>
</dbReference>
<dbReference type="GO" id="GO:0004519">
    <property type="term" value="F:endonuclease activity"/>
    <property type="evidence" value="ECO:0007669"/>
    <property type="project" value="UniProtKB-KW"/>
</dbReference>
<dbReference type="InterPro" id="IPR012933">
    <property type="entry name" value="HicA_mRNA_interferase"/>
</dbReference>
<dbReference type="GO" id="GO:0003729">
    <property type="term" value="F:mRNA binding"/>
    <property type="evidence" value="ECO:0007669"/>
    <property type="project" value="InterPro"/>
</dbReference>
<keyword evidence="4" id="KW-0255">Endonuclease</keyword>
<sequence>MKISELLKLLTADGWYLYKHGKKHDLYRHPSKSGQIPVPRHQSQELKKGTERAILKDAGLK</sequence>
<protein>
    <submittedName>
        <fullName evidence="9">Predicted RNA binding protein YcfA, dsRBD-like fold, HicA-like mRNA interferase family</fullName>
    </submittedName>
</protein>
<accession>A0A1G5Z157</accession>
<evidence type="ECO:0000256" key="3">
    <source>
        <dbReference type="ARBA" id="ARBA00022722"/>
    </source>
</evidence>
<dbReference type="GO" id="GO:0016787">
    <property type="term" value="F:hydrolase activity"/>
    <property type="evidence" value="ECO:0007669"/>
    <property type="project" value="UniProtKB-KW"/>
</dbReference>
<organism evidence="9 10">
    <name type="scientific">Algoriphagus alkaliphilus</name>
    <dbReference type="NCBI Taxonomy" id="279824"/>
    <lineage>
        <taxon>Bacteria</taxon>
        <taxon>Pseudomonadati</taxon>
        <taxon>Bacteroidota</taxon>
        <taxon>Cytophagia</taxon>
        <taxon>Cytophagales</taxon>
        <taxon>Cyclobacteriaceae</taxon>
        <taxon>Algoriphagus</taxon>
    </lineage>
</organism>
<dbReference type="SUPFAM" id="SSF54786">
    <property type="entry name" value="YcfA/nrd intein domain"/>
    <property type="match status" value="1"/>
</dbReference>
<dbReference type="STRING" id="279824.SAMN03080617_03081"/>
<keyword evidence="3" id="KW-0540">Nuclease</keyword>
<dbReference type="Proteomes" id="UP000198756">
    <property type="component" value="Unassembled WGS sequence"/>
</dbReference>
<feature type="region of interest" description="Disordered" evidence="8">
    <location>
        <begin position="28"/>
        <end position="50"/>
    </location>
</feature>
<keyword evidence="6" id="KW-0694">RNA-binding</keyword>
<dbReference type="OrthoDB" id="9798547at2"/>
<proteinExistence type="inferred from homology"/>
<evidence type="ECO:0000313" key="10">
    <source>
        <dbReference type="Proteomes" id="UP000198756"/>
    </source>
</evidence>
<keyword evidence="10" id="KW-1185">Reference proteome</keyword>
<evidence type="ECO:0000256" key="4">
    <source>
        <dbReference type="ARBA" id="ARBA00022759"/>
    </source>
</evidence>
<dbReference type="RefSeq" id="WP_092731564.1">
    <property type="nucleotide sequence ID" value="NZ_FMXE01000024.1"/>
</dbReference>
<keyword evidence="5" id="KW-0378">Hydrolase</keyword>
<evidence type="ECO:0000256" key="6">
    <source>
        <dbReference type="ARBA" id="ARBA00022884"/>
    </source>
</evidence>
<name>A0A1G5Z157_9BACT</name>
<reference evidence="10" key="1">
    <citation type="submission" date="2016-10" db="EMBL/GenBank/DDBJ databases">
        <authorList>
            <person name="Varghese N."/>
            <person name="Submissions S."/>
        </authorList>
    </citation>
    <scope>NUCLEOTIDE SEQUENCE [LARGE SCALE GENOMIC DNA]</scope>
    <source>
        <strain evidence="10">DSM 22703</strain>
    </source>
</reference>
<dbReference type="Gene3D" id="3.30.920.30">
    <property type="entry name" value="Hypothetical protein"/>
    <property type="match status" value="1"/>
</dbReference>
<comment type="similarity">
    <text evidence="1">Belongs to the HicA mRNA interferase family.</text>
</comment>
<evidence type="ECO:0000256" key="7">
    <source>
        <dbReference type="ARBA" id="ARBA00023016"/>
    </source>
</evidence>
<dbReference type="EMBL" id="FMXE01000024">
    <property type="protein sequence ID" value="SDA88531.1"/>
    <property type="molecule type" value="Genomic_DNA"/>
</dbReference>
<evidence type="ECO:0000256" key="1">
    <source>
        <dbReference type="ARBA" id="ARBA00006620"/>
    </source>
</evidence>